<organism evidence="2 3">
    <name type="scientific">Sporosarcina globispora</name>
    <name type="common">Bacillus globisporus</name>
    <dbReference type="NCBI Taxonomy" id="1459"/>
    <lineage>
        <taxon>Bacteria</taxon>
        <taxon>Bacillati</taxon>
        <taxon>Bacillota</taxon>
        <taxon>Bacilli</taxon>
        <taxon>Bacillales</taxon>
        <taxon>Caryophanaceae</taxon>
        <taxon>Sporosarcina</taxon>
    </lineage>
</organism>
<dbReference type="SUPFAM" id="SSF48452">
    <property type="entry name" value="TPR-like"/>
    <property type="match status" value="1"/>
</dbReference>
<keyword evidence="1" id="KW-0802">TPR repeat</keyword>
<feature type="repeat" description="TPR" evidence="1">
    <location>
        <begin position="106"/>
        <end position="139"/>
    </location>
</feature>
<dbReference type="AlphaFoldDB" id="A0A0M0GEQ9"/>
<sequence length="356" mass="41497">MRTLKIKELTLDELEELEQDLHENGEKSDYGYYKQLVTIYETMYKKLKSLARKNGPEYDYSLQYTKKLLVTHLIKFGTYLKMNHFKDDLAAVESLIKAIGLEQKLPIAYYRLGFLAYKHGKYGSAVRYFQQALDKHLVDDPTCALNQQQKFHAHMYLANSALYVASQTYETIEKLPYSPMEQLPNPELSPLLETLSSNENYLRNHAFYKITKNKTVTCSKEACEDLYENSENNELVLYFNDRENILLFNGEEVIITPTQANMIRHFLLSSSRENPCTRITMRDFFGRTGSDGEVRKKTFIKSIERLRVSLRSIDIPEIIDVTQYRGETGYYFNDSIPYTVMFMVDDAFGNDYVPSL</sequence>
<dbReference type="RefSeq" id="WP_053435274.1">
    <property type="nucleotide sequence ID" value="NZ_LGUF01000007.1"/>
</dbReference>
<dbReference type="PROSITE" id="PS50005">
    <property type="entry name" value="TPR"/>
    <property type="match status" value="1"/>
</dbReference>
<dbReference type="EMBL" id="LGUF01000007">
    <property type="protein sequence ID" value="KON87921.1"/>
    <property type="molecule type" value="Genomic_DNA"/>
</dbReference>
<dbReference type="OrthoDB" id="2697226at2"/>
<evidence type="ECO:0000256" key="1">
    <source>
        <dbReference type="PROSITE-ProRule" id="PRU00339"/>
    </source>
</evidence>
<reference evidence="3" key="1">
    <citation type="submission" date="2015-07" db="EMBL/GenBank/DDBJ databases">
        <title>Fjat-10036 dsm4.</title>
        <authorList>
            <person name="Liu B."/>
            <person name="Wang J."/>
            <person name="Zhu Y."/>
            <person name="Liu G."/>
            <person name="Chen Q."/>
            <person name="Chen Z."/>
            <person name="Lan J."/>
            <person name="Che J."/>
            <person name="Ge C."/>
            <person name="Shi H."/>
            <person name="Pan Z."/>
            <person name="Liu X."/>
        </authorList>
    </citation>
    <scope>NUCLEOTIDE SEQUENCE [LARGE SCALE GENOMIC DNA]</scope>
    <source>
        <strain evidence="3">DSM 4</strain>
    </source>
</reference>
<dbReference type="STRING" id="1459.AF332_14530"/>
<accession>A0A0M0GEQ9</accession>
<dbReference type="InterPro" id="IPR019734">
    <property type="entry name" value="TPR_rpt"/>
</dbReference>
<protein>
    <submittedName>
        <fullName evidence="2">Uncharacterized protein</fullName>
    </submittedName>
</protein>
<evidence type="ECO:0000313" key="3">
    <source>
        <dbReference type="Proteomes" id="UP000037109"/>
    </source>
</evidence>
<keyword evidence="3" id="KW-1185">Reference proteome</keyword>
<name>A0A0M0GEQ9_SPOGL</name>
<dbReference type="PATRIC" id="fig|1459.3.peg.3141"/>
<comment type="caution">
    <text evidence="2">The sequence shown here is derived from an EMBL/GenBank/DDBJ whole genome shotgun (WGS) entry which is preliminary data.</text>
</comment>
<dbReference type="Proteomes" id="UP000037109">
    <property type="component" value="Unassembled WGS sequence"/>
</dbReference>
<evidence type="ECO:0000313" key="2">
    <source>
        <dbReference type="EMBL" id="KON87921.1"/>
    </source>
</evidence>
<dbReference type="InterPro" id="IPR011990">
    <property type="entry name" value="TPR-like_helical_dom_sf"/>
</dbReference>
<proteinExistence type="predicted"/>
<gene>
    <name evidence="2" type="ORF">AF332_14530</name>
</gene>
<dbReference type="Gene3D" id="1.25.40.10">
    <property type="entry name" value="Tetratricopeptide repeat domain"/>
    <property type="match status" value="1"/>
</dbReference>